<dbReference type="Proteomes" id="UP000694906">
    <property type="component" value="Unplaced"/>
</dbReference>
<evidence type="ECO:0000256" key="5">
    <source>
        <dbReference type="ARBA" id="ARBA00023136"/>
    </source>
</evidence>
<keyword evidence="3" id="KW-0730">Sialic acid</keyword>
<evidence type="ECO:0000256" key="3">
    <source>
        <dbReference type="ARBA" id="ARBA00022981"/>
    </source>
</evidence>
<dbReference type="InterPro" id="IPR001195">
    <property type="entry name" value="Glycophorin"/>
</dbReference>
<comment type="subcellular location">
    <subcellularLocation>
        <location evidence="1">Membrane</location>
        <topology evidence="1">Single-pass membrane protein</topology>
    </subcellularLocation>
</comment>
<reference evidence="11" key="1">
    <citation type="submission" date="2025-08" db="UniProtKB">
        <authorList>
            <consortium name="RefSeq"/>
        </authorList>
    </citation>
    <scope>IDENTIFICATION</scope>
</reference>
<evidence type="ECO:0000256" key="2">
    <source>
        <dbReference type="ARBA" id="ARBA00022692"/>
    </source>
</evidence>
<evidence type="ECO:0000256" key="1">
    <source>
        <dbReference type="ARBA" id="ARBA00004167"/>
    </source>
</evidence>
<evidence type="ECO:0000256" key="6">
    <source>
        <dbReference type="ARBA" id="ARBA00023180"/>
    </source>
</evidence>
<dbReference type="Pfam" id="PF01102">
    <property type="entry name" value="Glycophorin_A"/>
    <property type="match status" value="1"/>
</dbReference>
<dbReference type="InterPro" id="IPR049535">
    <property type="entry name" value="GYPA_B"/>
</dbReference>
<dbReference type="PANTHER" id="PTHR13813:SF3">
    <property type="entry name" value="GLYCOPHORIN-A"/>
    <property type="match status" value="1"/>
</dbReference>
<evidence type="ECO:0000313" key="10">
    <source>
        <dbReference type="Proteomes" id="UP000694906"/>
    </source>
</evidence>
<keyword evidence="2 9" id="KW-0812">Transmembrane</keyword>
<feature type="transmembrane region" description="Helical" evidence="9">
    <location>
        <begin position="78"/>
        <end position="104"/>
    </location>
</feature>
<name>A0AAX6Q982_HETGA</name>
<dbReference type="GO" id="GO:0005886">
    <property type="term" value="C:plasma membrane"/>
    <property type="evidence" value="ECO:0007669"/>
    <property type="project" value="TreeGrafter"/>
</dbReference>
<keyword evidence="4 9" id="KW-1133">Transmembrane helix</keyword>
<dbReference type="Gene3D" id="1.20.5.70">
    <property type="match status" value="1"/>
</dbReference>
<gene>
    <name evidence="11" type="primary">Gypa</name>
</gene>
<evidence type="ECO:0000256" key="7">
    <source>
        <dbReference type="ARBA" id="ARBA00039521"/>
    </source>
</evidence>
<protein>
    <recommendedName>
        <fullName evidence="7">Glycophorin-A</fullName>
    </recommendedName>
</protein>
<evidence type="ECO:0000256" key="9">
    <source>
        <dbReference type="SAM" id="Phobius"/>
    </source>
</evidence>
<evidence type="ECO:0000256" key="8">
    <source>
        <dbReference type="SAM" id="MobiDB-lite"/>
    </source>
</evidence>
<organism evidence="10 11">
    <name type="scientific">Heterocephalus glaber</name>
    <name type="common">Naked mole rat</name>
    <dbReference type="NCBI Taxonomy" id="10181"/>
    <lineage>
        <taxon>Eukaryota</taxon>
        <taxon>Metazoa</taxon>
        <taxon>Chordata</taxon>
        <taxon>Craniata</taxon>
        <taxon>Vertebrata</taxon>
        <taxon>Euteleostomi</taxon>
        <taxon>Mammalia</taxon>
        <taxon>Eutheria</taxon>
        <taxon>Euarchontoglires</taxon>
        <taxon>Glires</taxon>
        <taxon>Rodentia</taxon>
        <taxon>Hystricomorpha</taxon>
        <taxon>Bathyergidae</taxon>
        <taxon>Heterocephalus</taxon>
    </lineage>
</organism>
<dbReference type="KEGG" id="hgl:101723350"/>
<dbReference type="CTD" id="2993"/>
<evidence type="ECO:0000256" key="4">
    <source>
        <dbReference type="ARBA" id="ARBA00022989"/>
    </source>
</evidence>
<evidence type="ECO:0000313" key="11">
    <source>
        <dbReference type="RefSeq" id="XP_004868963.1"/>
    </source>
</evidence>
<sequence length="133" mass="14147">MYEKITIAVLLSGYIFTSTSILATSPAPSTTEIPVSLTVGPGHTMTAEDTAVSDDPYIPPKLPAPRRKQLVHMFSEPVIIAIILGVIAAIVGVILSFAVCVQLLTKKSPGDKLPPLEDTGEPLSSVEVEYTEE</sequence>
<keyword evidence="5 9" id="KW-0472">Membrane</keyword>
<proteinExistence type="predicted"/>
<dbReference type="RefSeq" id="XP_004868963.1">
    <property type="nucleotide sequence ID" value="XM_004868906.3"/>
</dbReference>
<dbReference type="AlphaFoldDB" id="A0AAX6Q982"/>
<feature type="region of interest" description="Disordered" evidence="8">
    <location>
        <begin position="107"/>
        <end position="133"/>
    </location>
</feature>
<accession>A0AAX6Q982</accession>
<keyword evidence="6" id="KW-0325">Glycoprotein</keyword>
<dbReference type="PANTHER" id="PTHR13813">
    <property type="entry name" value="GLYCOPHORIN"/>
    <property type="match status" value="1"/>
</dbReference>
<keyword evidence="10" id="KW-1185">Reference proteome</keyword>
<dbReference type="GeneID" id="101723350"/>